<reference evidence="1 2" key="1">
    <citation type="journal article" date="2016" name="Int. J. Syst. Evol. Microbiol.">
        <title>Pyruvatibacter mobilis gen. nov., sp. nov., a marine bacterium from the culture broth of Picochlorum sp. 122.</title>
        <authorList>
            <person name="Wang G."/>
            <person name="Tang M."/>
            <person name="Wu H."/>
            <person name="Dai S."/>
            <person name="Li T."/>
            <person name="Chen C."/>
            <person name="He H."/>
            <person name="Fan J."/>
            <person name="Xiang W."/>
            <person name="Li X."/>
        </authorList>
    </citation>
    <scope>NUCLEOTIDE SEQUENCE [LARGE SCALE GENOMIC DNA]</scope>
    <source>
        <strain evidence="1 2">GYP-11</strain>
    </source>
</reference>
<name>A0A845Q7G0_9HYPH</name>
<evidence type="ECO:0000313" key="2">
    <source>
        <dbReference type="Proteomes" id="UP000470384"/>
    </source>
</evidence>
<sequence>MPSTFHDPTGERRLHHRAIGDVLPHIDLGFGPVEILDWSLGGARIKGTALTLGIGDFVTGTITVDDASGPLIADIVRVMPPYYDPRQSPDEISLRWLELPPDVLDRMIAARR</sequence>
<dbReference type="AlphaFoldDB" id="A0A845Q7G0"/>
<comment type="caution">
    <text evidence="1">The sequence shown here is derived from an EMBL/GenBank/DDBJ whole genome shotgun (WGS) entry which is preliminary data.</text>
</comment>
<organism evidence="1 2">
    <name type="scientific">Pyruvatibacter mobilis</name>
    <dbReference type="NCBI Taxonomy" id="1712261"/>
    <lineage>
        <taxon>Bacteria</taxon>
        <taxon>Pseudomonadati</taxon>
        <taxon>Pseudomonadota</taxon>
        <taxon>Alphaproteobacteria</taxon>
        <taxon>Hyphomicrobiales</taxon>
        <taxon>Parvibaculaceae</taxon>
        <taxon>Pyruvatibacter</taxon>
    </lineage>
</organism>
<gene>
    <name evidence="1" type="ORF">GTQ45_02245</name>
</gene>
<dbReference type="OrthoDB" id="7354358at2"/>
<dbReference type="GeneID" id="300653532"/>
<evidence type="ECO:0008006" key="3">
    <source>
        <dbReference type="Google" id="ProtNLM"/>
    </source>
</evidence>
<dbReference type="EMBL" id="WXYQ01000001">
    <property type="protein sequence ID" value="NBG94552.1"/>
    <property type="molecule type" value="Genomic_DNA"/>
</dbReference>
<proteinExistence type="predicted"/>
<dbReference type="RefSeq" id="WP_160586638.1">
    <property type="nucleotide sequence ID" value="NZ_BMHN01000001.1"/>
</dbReference>
<dbReference type="Proteomes" id="UP000470384">
    <property type="component" value="Unassembled WGS sequence"/>
</dbReference>
<accession>A0A845Q7G0</accession>
<protein>
    <recommendedName>
        <fullName evidence="3">PilZ domain-containing protein</fullName>
    </recommendedName>
</protein>
<evidence type="ECO:0000313" key="1">
    <source>
        <dbReference type="EMBL" id="NBG94552.1"/>
    </source>
</evidence>
<keyword evidence="2" id="KW-1185">Reference proteome</keyword>